<evidence type="ECO:0000256" key="1">
    <source>
        <dbReference type="ARBA" id="ARBA00005234"/>
    </source>
</evidence>
<protein>
    <recommendedName>
        <fullName evidence="5">Ubiquitin-like protease family profile domain-containing protein</fullName>
    </recommendedName>
</protein>
<evidence type="ECO:0000313" key="7">
    <source>
        <dbReference type="Proteomes" id="UP000187609"/>
    </source>
</evidence>
<accession>A0A1J6IS03</accession>
<comment type="caution">
    <text evidence="6">The sequence shown here is derived from an EMBL/GenBank/DDBJ whole genome shotgun (WGS) entry which is preliminary data.</text>
</comment>
<comment type="similarity">
    <text evidence="1">Belongs to the peptidase C48 family.</text>
</comment>
<gene>
    <name evidence="6" type="ORF">A4A49_62930</name>
</gene>
<keyword evidence="4" id="KW-1133">Transmembrane helix</keyword>
<dbReference type="EMBL" id="MJEQ01037183">
    <property type="protein sequence ID" value="OIT07973.1"/>
    <property type="molecule type" value="Genomic_DNA"/>
</dbReference>
<dbReference type="Proteomes" id="UP000187609">
    <property type="component" value="Unassembled WGS sequence"/>
</dbReference>
<dbReference type="PROSITE" id="PS50600">
    <property type="entry name" value="ULP_PROTEASE"/>
    <property type="match status" value="1"/>
</dbReference>
<evidence type="ECO:0000256" key="2">
    <source>
        <dbReference type="ARBA" id="ARBA00022670"/>
    </source>
</evidence>
<feature type="transmembrane region" description="Helical" evidence="4">
    <location>
        <begin position="48"/>
        <end position="65"/>
    </location>
</feature>
<dbReference type="Pfam" id="PF02902">
    <property type="entry name" value="Peptidase_C48"/>
    <property type="match status" value="1"/>
</dbReference>
<evidence type="ECO:0000313" key="6">
    <source>
        <dbReference type="EMBL" id="OIT07973.1"/>
    </source>
</evidence>
<keyword evidence="4" id="KW-0472">Membrane</keyword>
<sequence>MDCINVKNEISELTKKLREYVLGFCILCNPPWLFVNYVLMPINVKDAWHWVLGVLSLHDGCIYVYDSIRSSRHDDVVHKALNSFAVMIPLLLNTTTFYEQRSDIALNKSHYLEKRDLSDPFAVISADNLPQQEKA</sequence>
<keyword evidence="3" id="KW-0378">Hydrolase</keyword>
<keyword evidence="4" id="KW-0812">Transmembrane</keyword>
<reference evidence="6" key="1">
    <citation type="submission" date="2016-11" db="EMBL/GenBank/DDBJ databases">
        <title>The genome of Nicotiana attenuata.</title>
        <authorList>
            <person name="Xu S."/>
            <person name="Brockmoeller T."/>
            <person name="Gaquerel E."/>
            <person name="Navarro A."/>
            <person name="Kuhl H."/>
            <person name="Gase K."/>
            <person name="Ling Z."/>
            <person name="Zhou W."/>
            <person name="Kreitzer C."/>
            <person name="Stanke M."/>
            <person name="Tang H."/>
            <person name="Lyons E."/>
            <person name="Pandey P."/>
            <person name="Pandey S.P."/>
            <person name="Timmermann B."/>
            <person name="Baldwin I.T."/>
        </authorList>
    </citation>
    <scope>NUCLEOTIDE SEQUENCE [LARGE SCALE GENOMIC DNA]</scope>
    <source>
        <strain evidence="6">UT</strain>
    </source>
</reference>
<dbReference type="InterPro" id="IPR038765">
    <property type="entry name" value="Papain-like_cys_pep_sf"/>
</dbReference>
<dbReference type="GO" id="GO:0008234">
    <property type="term" value="F:cysteine-type peptidase activity"/>
    <property type="evidence" value="ECO:0007669"/>
    <property type="project" value="InterPro"/>
</dbReference>
<organism evidence="6 7">
    <name type="scientific">Nicotiana attenuata</name>
    <name type="common">Coyote tobacco</name>
    <dbReference type="NCBI Taxonomy" id="49451"/>
    <lineage>
        <taxon>Eukaryota</taxon>
        <taxon>Viridiplantae</taxon>
        <taxon>Streptophyta</taxon>
        <taxon>Embryophyta</taxon>
        <taxon>Tracheophyta</taxon>
        <taxon>Spermatophyta</taxon>
        <taxon>Magnoliopsida</taxon>
        <taxon>eudicotyledons</taxon>
        <taxon>Gunneridae</taxon>
        <taxon>Pentapetalae</taxon>
        <taxon>asterids</taxon>
        <taxon>lamiids</taxon>
        <taxon>Solanales</taxon>
        <taxon>Solanaceae</taxon>
        <taxon>Nicotianoideae</taxon>
        <taxon>Nicotianeae</taxon>
        <taxon>Nicotiana</taxon>
    </lineage>
</organism>
<feature type="domain" description="Ubiquitin-like protease family profile" evidence="5">
    <location>
        <begin position="1"/>
        <end position="135"/>
    </location>
</feature>
<dbReference type="InterPro" id="IPR003653">
    <property type="entry name" value="Peptidase_C48_C"/>
</dbReference>
<dbReference type="PANTHER" id="PTHR31470:SF40">
    <property type="entry name" value="UBIQUITIN-LIKE PROTEASE FAMILY PROFILE DOMAIN-CONTAINING PROTEIN"/>
    <property type="match status" value="1"/>
</dbReference>
<dbReference type="Gene3D" id="3.40.395.10">
    <property type="entry name" value="Adenoviral Proteinase, Chain A"/>
    <property type="match status" value="1"/>
</dbReference>
<dbReference type="GO" id="GO:0006508">
    <property type="term" value="P:proteolysis"/>
    <property type="evidence" value="ECO:0007669"/>
    <property type="project" value="UniProtKB-KW"/>
</dbReference>
<dbReference type="Gramene" id="OIT07973">
    <property type="protein sequence ID" value="OIT07973"/>
    <property type="gene ID" value="A4A49_62930"/>
</dbReference>
<name>A0A1J6IS03_NICAT</name>
<dbReference type="AlphaFoldDB" id="A0A1J6IS03"/>
<evidence type="ECO:0000256" key="3">
    <source>
        <dbReference type="ARBA" id="ARBA00022801"/>
    </source>
</evidence>
<dbReference type="SUPFAM" id="SSF54001">
    <property type="entry name" value="Cysteine proteinases"/>
    <property type="match status" value="1"/>
</dbReference>
<proteinExistence type="inferred from homology"/>
<keyword evidence="7" id="KW-1185">Reference proteome</keyword>
<dbReference type="PANTHER" id="PTHR31470">
    <property type="entry name" value="CYSTEINE PROTEINASES SUPERFAMILY PROTEIN-RELATED-RELATED"/>
    <property type="match status" value="1"/>
</dbReference>
<dbReference type="OMA" id="FTHVNIR"/>
<evidence type="ECO:0000259" key="5">
    <source>
        <dbReference type="PROSITE" id="PS50600"/>
    </source>
</evidence>
<keyword evidence="2" id="KW-0645">Protease</keyword>
<feature type="transmembrane region" description="Helical" evidence="4">
    <location>
        <begin position="20"/>
        <end position="42"/>
    </location>
</feature>
<evidence type="ECO:0000256" key="4">
    <source>
        <dbReference type="SAM" id="Phobius"/>
    </source>
</evidence>